<protein>
    <submittedName>
        <fullName evidence="3">Delta-12 fatty acid desaturase</fullName>
    </submittedName>
</protein>
<feature type="region of interest" description="Disordered" evidence="1">
    <location>
        <begin position="1"/>
        <end position="23"/>
    </location>
</feature>
<proteinExistence type="predicted"/>
<keyword evidence="4" id="KW-1185">Reference proteome</keyword>
<evidence type="ECO:0000259" key="2">
    <source>
        <dbReference type="Pfam" id="PF00487"/>
    </source>
</evidence>
<reference evidence="3 4" key="1">
    <citation type="submission" date="2014-09" db="EMBL/GenBank/DDBJ databases">
        <authorList>
            <person name="Magalhaes I.L.F."/>
            <person name="Oliveira U."/>
            <person name="Santos F.R."/>
            <person name="Vidigal T.H.D.A."/>
            <person name="Brescovit A.D."/>
            <person name="Santos A.J."/>
        </authorList>
    </citation>
    <scope>NUCLEOTIDE SEQUENCE [LARGE SCALE GENOMIC DNA]</scope>
</reference>
<dbReference type="STRING" id="401625.A0A0P1BMI5"/>
<dbReference type="Proteomes" id="UP000054845">
    <property type="component" value="Unassembled WGS sequence"/>
</dbReference>
<dbReference type="GO" id="GO:0006629">
    <property type="term" value="P:lipid metabolic process"/>
    <property type="evidence" value="ECO:0007669"/>
    <property type="project" value="InterPro"/>
</dbReference>
<dbReference type="InterPro" id="IPR012171">
    <property type="entry name" value="Fatty_acid_desaturase"/>
</dbReference>
<evidence type="ECO:0000256" key="1">
    <source>
        <dbReference type="SAM" id="MobiDB-lite"/>
    </source>
</evidence>
<evidence type="ECO:0000313" key="3">
    <source>
        <dbReference type="EMBL" id="CEH17591.1"/>
    </source>
</evidence>
<accession>A0A0P1BMI5</accession>
<dbReference type="PANTHER" id="PTHR32100">
    <property type="entry name" value="OMEGA-6 FATTY ACID DESATURASE, CHLOROPLASTIC"/>
    <property type="match status" value="1"/>
</dbReference>
<organism evidence="3 4">
    <name type="scientific">Ceraceosorus bombacis</name>
    <dbReference type="NCBI Taxonomy" id="401625"/>
    <lineage>
        <taxon>Eukaryota</taxon>
        <taxon>Fungi</taxon>
        <taxon>Dikarya</taxon>
        <taxon>Basidiomycota</taxon>
        <taxon>Ustilaginomycotina</taxon>
        <taxon>Exobasidiomycetes</taxon>
        <taxon>Ceraceosorales</taxon>
        <taxon>Ceraceosoraceae</taxon>
        <taxon>Ceraceosorus</taxon>
    </lineage>
</organism>
<dbReference type="Pfam" id="PF00487">
    <property type="entry name" value="FA_desaturase"/>
    <property type="match status" value="2"/>
</dbReference>
<dbReference type="EMBL" id="CCYA01000265">
    <property type="protein sequence ID" value="CEH17591.1"/>
    <property type="molecule type" value="Genomic_DNA"/>
</dbReference>
<feature type="domain" description="Fatty acid desaturase" evidence="2">
    <location>
        <begin position="132"/>
        <end position="208"/>
    </location>
</feature>
<dbReference type="OrthoDB" id="1461976at2759"/>
<feature type="compositionally biased region" description="Low complexity" evidence="1">
    <location>
        <begin position="1"/>
        <end position="13"/>
    </location>
</feature>
<evidence type="ECO:0000313" key="4">
    <source>
        <dbReference type="Proteomes" id="UP000054845"/>
    </source>
</evidence>
<dbReference type="InterPro" id="IPR005804">
    <property type="entry name" value="FA_desaturase_dom"/>
</dbReference>
<dbReference type="CDD" id="cd03507">
    <property type="entry name" value="Delta12-FADS-like"/>
    <property type="match status" value="1"/>
</dbReference>
<feature type="domain" description="Fatty acid desaturase" evidence="2">
    <location>
        <begin position="305"/>
        <end position="447"/>
    </location>
</feature>
<dbReference type="AlphaFoldDB" id="A0A0P1BMI5"/>
<dbReference type="GO" id="GO:0016491">
    <property type="term" value="F:oxidoreductase activity"/>
    <property type="evidence" value="ECO:0007669"/>
    <property type="project" value="InterPro"/>
</dbReference>
<name>A0A0P1BMI5_9BASI</name>
<sequence length="503" mass="55768">MSTATASNLTAATQRHGKGSAAKGSVAIAAQARKDARQSHRQALSYKQDELKQFKVPNLTIKDLLSAIPAHCFERSAWKSSMYVLADFILVGLLATAVTLVKPAVAQLDLASSPLTPYISAEKQASALTWAGWSAYWVLQGMVFTGIWVIAHECGHQSYSASKTINNTVGWFLHSALLVPYHSWRISHARHHAATGHLTRDEVFVPRTRAQKGLLPLKAAAAQDAEDETLVAKQLDGLAATEDTSKDLSAKQNKPESEETWGEWLVETLEDAPLYNFIFIVVQQLLGWPLYLLQNSSGQLHYPKSGTNHFNPDAIIFDARHRSQILISDLGIALALSALGTWTYFRGFGEVFAYYGIPYLFTNHWLVMITFLQHTDPVVPHYSSEAWTFPRGALCTVDRKWLGPVGPYLFHGIAETHVLHHVSSKIPHYHAWEATEALKARLGEHYQSSDENVFISLWKSISQCKYVEETDAVAFYRNANGVPQACVAKEHADNSDSGMALSE</sequence>